<evidence type="ECO:0000256" key="3">
    <source>
        <dbReference type="ARBA" id="ARBA00022475"/>
    </source>
</evidence>
<evidence type="ECO:0000256" key="8">
    <source>
        <dbReference type="SAM" id="Phobius"/>
    </source>
</evidence>
<proteinExistence type="predicted"/>
<accession>G2LNP8</accession>
<evidence type="ECO:0000256" key="7">
    <source>
        <dbReference type="ARBA" id="ARBA00023186"/>
    </source>
</evidence>
<evidence type="ECO:0000256" key="6">
    <source>
        <dbReference type="ARBA" id="ARBA00023136"/>
    </source>
</evidence>
<dbReference type="AlphaFoldDB" id="G2LNP8"/>
<keyword evidence="6 8" id="KW-0472">Membrane</keyword>
<dbReference type="PANTHER" id="PTHR38035:SF1">
    <property type="entry name" value="ANCILLARY SECYEG TRANSLOCON SUBUNIT"/>
    <property type="match status" value="1"/>
</dbReference>
<keyword evidence="4 8" id="KW-0812">Transmembrane</keyword>
<gene>
    <name evidence="10" type="primary">yfgM</name>
    <name evidence="10" type="ORF">BUAMB_580</name>
</gene>
<evidence type="ECO:0000313" key="10">
    <source>
        <dbReference type="EMBL" id="AEO08364.1"/>
    </source>
</evidence>
<dbReference type="InterPro" id="IPR026039">
    <property type="entry name" value="YfgM"/>
</dbReference>
<sequence length="195" mass="22825">MFNISKKNISLIVSFFLIIGLMILCWKIFTNNQKTDQKQDLNPSKYENIIKKINNKNVQNLHEAENFIIKNKNIYGTLTALSLSKKYILNNKLNEAFIALNNSLEYTKEENLKILLQLNIVKIKIEKNQNKQAIEILKQIHNHNWDNIIEQIKGDIFININKKKEAIQSWKKSLLTENSNASKEIINMKINNIKD</sequence>
<evidence type="ECO:0000259" key="9">
    <source>
        <dbReference type="Pfam" id="PF09976"/>
    </source>
</evidence>
<organism evidence="10 11">
    <name type="scientific">Buchnera aphidicola str. Ua</name>
    <name type="common">Uroleucon ambrosiae</name>
    <dbReference type="NCBI Taxonomy" id="1005057"/>
    <lineage>
        <taxon>Bacteria</taxon>
        <taxon>Pseudomonadati</taxon>
        <taxon>Pseudomonadota</taxon>
        <taxon>Gammaproteobacteria</taxon>
        <taxon>Enterobacterales</taxon>
        <taxon>Erwiniaceae</taxon>
        <taxon>Buchnera</taxon>
    </lineage>
</organism>
<dbReference type="PATRIC" id="fig|1005057.4.peg.555"/>
<evidence type="ECO:0000256" key="5">
    <source>
        <dbReference type="ARBA" id="ARBA00022989"/>
    </source>
</evidence>
<dbReference type="HOGENOM" id="CLU_084785_0_1_6"/>
<name>G2LNP8_BUCUM</name>
<dbReference type="eggNOG" id="COG2976">
    <property type="taxonomic scope" value="Bacteria"/>
</dbReference>
<dbReference type="Pfam" id="PF09976">
    <property type="entry name" value="TPR_21"/>
    <property type="match status" value="1"/>
</dbReference>
<dbReference type="InterPro" id="IPR018704">
    <property type="entry name" value="SecYEG/CpoB_TPR"/>
</dbReference>
<evidence type="ECO:0000256" key="4">
    <source>
        <dbReference type="ARBA" id="ARBA00022692"/>
    </source>
</evidence>
<evidence type="ECO:0000256" key="2">
    <source>
        <dbReference type="ARBA" id="ARBA00004236"/>
    </source>
</evidence>
<dbReference type="PANTHER" id="PTHR38035">
    <property type="entry name" value="UPF0070 PROTEIN YFGM"/>
    <property type="match status" value="1"/>
</dbReference>
<keyword evidence="5 8" id="KW-1133">Transmembrane helix</keyword>
<dbReference type="OrthoDB" id="9789675at2"/>
<evidence type="ECO:0000256" key="1">
    <source>
        <dbReference type="ARBA" id="ARBA00004167"/>
    </source>
</evidence>
<dbReference type="KEGG" id="buh:BUAMB_580"/>
<keyword evidence="3" id="KW-1003">Cell membrane</keyword>
<keyword evidence="7" id="KW-0143">Chaperone</keyword>
<protein>
    <submittedName>
        <fullName evidence="10">Conserved protein</fullName>
    </submittedName>
</protein>
<reference evidence="10 11" key="1">
    <citation type="journal article" date="2011" name="PLoS Genet.">
        <title>Sequence conservation and functional constraint on intergenic spacers in reduced genomes of the obligate symbiont buchnera.</title>
        <authorList>
            <person name="Degnan P.H."/>
            <person name="Ochman H."/>
            <person name="Moran N.A."/>
        </authorList>
    </citation>
    <scope>NUCLEOTIDE SEQUENCE [LARGE SCALE GENOMIC DNA]</scope>
    <source>
        <strain evidence="10 11">Ua</strain>
    </source>
</reference>
<evidence type="ECO:0000313" key="11">
    <source>
        <dbReference type="Proteomes" id="UP000006139"/>
    </source>
</evidence>
<dbReference type="GO" id="GO:0005886">
    <property type="term" value="C:plasma membrane"/>
    <property type="evidence" value="ECO:0007669"/>
    <property type="project" value="UniProtKB-SubCell"/>
</dbReference>
<dbReference type="GO" id="GO:0044877">
    <property type="term" value="F:protein-containing complex binding"/>
    <property type="evidence" value="ECO:0007669"/>
    <property type="project" value="InterPro"/>
</dbReference>
<dbReference type="STRING" id="1005057.BUAMB_580"/>
<comment type="subcellular location">
    <subcellularLocation>
        <location evidence="2">Cell membrane</location>
    </subcellularLocation>
    <subcellularLocation>
        <location evidence="1">Membrane</location>
        <topology evidence="1">Single-pass membrane protein</topology>
    </subcellularLocation>
</comment>
<feature type="domain" description="Ancillary SecYEG translocon subunit/Cell division coordinator CpoB TPR" evidence="9">
    <location>
        <begin position="6"/>
        <end position="194"/>
    </location>
</feature>
<dbReference type="RefSeq" id="WP_014500266.1">
    <property type="nucleotide sequence ID" value="NC_017259.1"/>
</dbReference>
<dbReference type="EMBL" id="CP002648">
    <property type="protein sequence ID" value="AEO08364.1"/>
    <property type="molecule type" value="Genomic_DNA"/>
</dbReference>
<feature type="transmembrane region" description="Helical" evidence="8">
    <location>
        <begin position="9"/>
        <end position="29"/>
    </location>
</feature>
<dbReference type="Proteomes" id="UP000006139">
    <property type="component" value="Chromosome"/>
</dbReference>